<organism evidence="1 2">
    <name type="scientific">Dankookia rubra</name>
    <dbReference type="NCBI Taxonomy" id="1442381"/>
    <lineage>
        <taxon>Bacteria</taxon>
        <taxon>Pseudomonadati</taxon>
        <taxon>Pseudomonadota</taxon>
        <taxon>Alphaproteobacteria</taxon>
        <taxon>Acetobacterales</taxon>
        <taxon>Roseomonadaceae</taxon>
        <taxon>Dankookia</taxon>
    </lineage>
</organism>
<comment type="caution">
    <text evidence="1">The sequence shown here is derived from an EMBL/GenBank/DDBJ whole genome shotgun (WGS) entry which is preliminary data.</text>
</comment>
<dbReference type="RefSeq" id="WP_133293143.1">
    <property type="nucleotide sequence ID" value="NZ_SMSJ01000168.1"/>
</dbReference>
<protein>
    <submittedName>
        <fullName evidence="1">Uncharacterized protein</fullName>
    </submittedName>
</protein>
<evidence type="ECO:0000313" key="2">
    <source>
        <dbReference type="Proteomes" id="UP000295096"/>
    </source>
</evidence>
<reference evidence="1 2" key="1">
    <citation type="journal article" date="2016" name="J. Microbiol.">
        <title>Dankookia rubra gen. nov., sp. nov., an alphaproteobacterium isolated from sediment of a shallow stream.</title>
        <authorList>
            <person name="Kim W.H."/>
            <person name="Kim D.H."/>
            <person name="Kang K."/>
            <person name="Ahn T.Y."/>
        </authorList>
    </citation>
    <scope>NUCLEOTIDE SEQUENCE [LARGE SCALE GENOMIC DNA]</scope>
    <source>
        <strain evidence="1 2">JCM30602</strain>
    </source>
</reference>
<proteinExistence type="predicted"/>
<sequence length="142" mass="15159">MTVGSITPEGLTAAKAFVAQTLAKHPDRALPIDALVATLRDVERVEGALLDGAAVELGRRLARLYGLPAPSFPCDFHLDFTGASERDLAVHVLRHARELNALAWPELSPEAHFLVLGAARLLAADPLIVPPPAAPERLLQPL</sequence>
<dbReference type="OrthoDB" id="7285065at2"/>
<keyword evidence="2" id="KW-1185">Reference proteome</keyword>
<accession>A0A4R5Q511</accession>
<gene>
    <name evidence="1" type="ORF">E2C06_34890</name>
</gene>
<dbReference type="Proteomes" id="UP000295096">
    <property type="component" value="Unassembled WGS sequence"/>
</dbReference>
<evidence type="ECO:0000313" key="1">
    <source>
        <dbReference type="EMBL" id="TDH58004.1"/>
    </source>
</evidence>
<dbReference type="EMBL" id="SMSJ01000168">
    <property type="protein sequence ID" value="TDH58004.1"/>
    <property type="molecule type" value="Genomic_DNA"/>
</dbReference>
<name>A0A4R5Q511_9PROT</name>
<dbReference type="AlphaFoldDB" id="A0A4R5Q511"/>